<dbReference type="InterPro" id="IPR018641">
    <property type="entry name" value="Trfase_1_rSAM/seldom-assoc"/>
</dbReference>
<dbReference type="Gene3D" id="3.90.550.10">
    <property type="entry name" value="Spore Coat Polysaccharide Biosynthesis Protein SpsA, Chain A"/>
    <property type="match status" value="1"/>
</dbReference>
<keyword evidence="2" id="KW-1185">Reference proteome</keyword>
<accession>A0A2Z4LRW0</accession>
<gene>
    <name evidence="1" type="ORF">HME9304_01566</name>
</gene>
<evidence type="ECO:0000313" key="1">
    <source>
        <dbReference type="EMBL" id="AWX44563.1"/>
    </source>
</evidence>
<dbReference type="Proteomes" id="UP000248536">
    <property type="component" value="Chromosome"/>
</dbReference>
<dbReference type="PANTHER" id="PTHR36529:SF1">
    <property type="entry name" value="GLYCOSYLTRANSFERASE"/>
    <property type="match status" value="1"/>
</dbReference>
<reference evidence="1 2" key="1">
    <citation type="submission" date="2018-06" db="EMBL/GenBank/DDBJ databases">
        <title>Spongiibacterium sp. HME9304 Genome sequencing and assembly.</title>
        <authorList>
            <person name="Kang H."/>
            <person name="Kim H."/>
            <person name="Joh K."/>
        </authorList>
    </citation>
    <scope>NUCLEOTIDE SEQUENCE [LARGE SCALE GENOMIC DNA]</scope>
    <source>
        <strain evidence="1 2">HME9304</strain>
    </source>
</reference>
<protein>
    <recommendedName>
        <fullName evidence="3">DUF2064 domain-containing protein</fullName>
    </recommendedName>
</protein>
<dbReference type="KEGG" id="spon:HME9304_01566"/>
<sequence length="232" mass="26733">MKNTFQRETAVLIFANSAEVDCREKVTIANLDVFNALTEHTLRIVKDSRLPFFHYTEKEQQGTSFGERFSNAIKAIFEKGYENIITVGNDSPQLKTSHILEAEQQLQLGKTVLGPTLDGGFYLMGLHCSNFDPHLFKKLPWQRFGLFNKISKLIACQDSHLFRLPILHDLDNREDVRTLLKFSKTLTSSFLKIAREMLKEHVRIASNCIEFFRTYTIPVFYNKGSPFSFSRA</sequence>
<dbReference type="Pfam" id="PF09837">
    <property type="entry name" value="DUF2064"/>
    <property type="match status" value="1"/>
</dbReference>
<dbReference type="EMBL" id="CP030104">
    <property type="protein sequence ID" value="AWX44563.1"/>
    <property type="molecule type" value="Genomic_DNA"/>
</dbReference>
<proteinExistence type="predicted"/>
<dbReference type="SUPFAM" id="SSF53448">
    <property type="entry name" value="Nucleotide-diphospho-sugar transferases"/>
    <property type="match status" value="1"/>
</dbReference>
<evidence type="ECO:0000313" key="2">
    <source>
        <dbReference type="Proteomes" id="UP000248536"/>
    </source>
</evidence>
<organism evidence="1 2">
    <name type="scientific">Flagellimonas maritima</name>
    <dbReference type="NCBI Taxonomy" id="1383885"/>
    <lineage>
        <taxon>Bacteria</taxon>
        <taxon>Pseudomonadati</taxon>
        <taxon>Bacteroidota</taxon>
        <taxon>Flavobacteriia</taxon>
        <taxon>Flavobacteriales</taxon>
        <taxon>Flavobacteriaceae</taxon>
        <taxon>Flagellimonas</taxon>
    </lineage>
</organism>
<dbReference type="RefSeq" id="WP_164674802.1">
    <property type="nucleotide sequence ID" value="NZ_CP030104.1"/>
</dbReference>
<dbReference type="PANTHER" id="PTHR36529">
    <property type="entry name" value="SLL1095 PROTEIN"/>
    <property type="match status" value="1"/>
</dbReference>
<dbReference type="InterPro" id="IPR029044">
    <property type="entry name" value="Nucleotide-diphossugar_trans"/>
</dbReference>
<evidence type="ECO:0008006" key="3">
    <source>
        <dbReference type="Google" id="ProtNLM"/>
    </source>
</evidence>
<dbReference type="AlphaFoldDB" id="A0A2Z4LRW0"/>
<name>A0A2Z4LRW0_9FLAO</name>